<sequence>MKTVAAAYRDRKPHVVVDNLSAHTTDEVNNWLGRHPRIVFHFTPTGSSWLNMVGIWFSIITR</sequence>
<dbReference type="EMBL" id="BOOZ01000096">
    <property type="protein sequence ID" value="GIJ13285.1"/>
    <property type="molecule type" value="Genomic_DNA"/>
</dbReference>
<dbReference type="InterPro" id="IPR038717">
    <property type="entry name" value="Tc1-like_DDE_dom"/>
</dbReference>
<comment type="caution">
    <text evidence="2">The sequence shown here is derived from an EMBL/GenBank/DDBJ whole genome shotgun (WGS) entry which is preliminary data.</text>
</comment>
<keyword evidence="3" id="KW-1185">Reference proteome</keyword>
<evidence type="ECO:0000313" key="2">
    <source>
        <dbReference type="EMBL" id="GIJ13285.1"/>
    </source>
</evidence>
<evidence type="ECO:0000313" key="3">
    <source>
        <dbReference type="Proteomes" id="UP000647017"/>
    </source>
</evidence>
<dbReference type="Proteomes" id="UP000647017">
    <property type="component" value="Unassembled WGS sequence"/>
</dbReference>
<feature type="domain" description="Tc1-like transposase DDE" evidence="1">
    <location>
        <begin position="3"/>
        <end position="60"/>
    </location>
</feature>
<accession>A0ABQ4I5U5</accession>
<name>A0ABQ4I5U5_9ACTN</name>
<evidence type="ECO:0000259" key="1">
    <source>
        <dbReference type="Pfam" id="PF13358"/>
    </source>
</evidence>
<organism evidence="2 3">
    <name type="scientific">Micromonospora andamanensis</name>
    <dbReference type="NCBI Taxonomy" id="1287068"/>
    <lineage>
        <taxon>Bacteria</taxon>
        <taxon>Bacillati</taxon>
        <taxon>Actinomycetota</taxon>
        <taxon>Actinomycetes</taxon>
        <taxon>Micromonosporales</taxon>
        <taxon>Micromonosporaceae</taxon>
        <taxon>Micromonospora</taxon>
    </lineage>
</organism>
<dbReference type="Pfam" id="PF13358">
    <property type="entry name" value="DDE_3"/>
    <property type="match status" value="1"/>
</dbReference>
<protein>
    <recommendedName>
        <fullName evidence="1">Tc1-like transposase DDE domain-containing protein</fullName>
    </recommendedName>
</protein>
<gene>
    <name evidence="2" type="ORF">Van01_64990</name>
</gene>
<reference evidence="2 3" key="1">
    <citation type="submission" date="2021-01" db="EMBL/GenBank/DDBJ databases">
        <title>Whole genome shotgun sequence of Verrucosispora andamanensis NBRC 109075.</title>
        <authorList>
            <person name="Komaki H."/>
            <person name="Tamura T."/>
        </authorList>
    </citation>
    <scope>NUCLEOTIDE SEQUENCE [LARGE SCALE GENOMIC DNA]</scope>
    <source>
        <strain evidence="2 3">NBRC 109075</strain>
    </source>
</reference>
<proteinExistence type="predicted"/>